<reference evidence="2" key="2">
    <citation type="journal article" date="2018" name="Mol. Plant Microbe Interact.">
        <title>Genome sequence resources for the wheat stripe rust pathogen (Puccinia striiformis f. sp. tritici) and the barley stripe rust pathogen (Puccinia striiformis f. sp. hordei).</title>
        <authorList>
            <person name="Xia C."/>
            <person name="Wang M."/>
            <person name="Yin C."/>
            <person name="Cornejo O.E."/>
            <person name="Hulbert S.H."/>
            <person name="Chen X."/>
        </authorList>
    </citation>
    <scope>NUCLEOTIDE SEQUENCE [LARGE SCALE GENOMIC DNA]</scope>
    <source>
        <strain evidence="2">93-210</strain>
    </source>
</reference>
<reference evidence="2" key="1">
    <citation type="journal article" date="2018" name="BMC Genomics">
        <title>Genomic insights into host adaptation between the wheat stripe rust pathogen (Puccinia striiformis f. sp. tritici) and the barley stripe rust pathogen (Puccinia striiformis f. sp. hordei).</title>
        <authorList>
            <person name="Xia C."/>
            <person name="Wang M."/>
            <person name="Yin C."/>
            <person name="Cornejo O.E."/>
            <person name="Hulbert S.H."/>
            <person name="Chen X."/>
        </authorList>
    </citation>
    <scope>NUCLEOTIDE SEQUENCE [LARGE SCALE GENOMIC DNA]</scope>
    <source>
        <strain evidence="2">93-210</strain>
    </source>
</reference>
<dbReference type="Proteomes" id="UP001060170">
    <property type="component" value="Chromosome 9"/>
</dbReference>
<evidence type="ECO:0000313" key="2">
    <source>
        <dbReference type="Proteomes" id="UP001060170"/>
    </source>
</evidence>
<name>A0ACC0EA73_9BASI</name>
<proteinExistence type="predicted"/>
<dbReference type="EMBL" id="CM045873">
    <property type="protein sequence ID" value="KAI7947484.1"/>
    <property type="molecule type" value="Genomic_DNA"/>
</dbReference>
<gene>
    <name evidence="1" type="ORF">MJO28_009392</name>
</gene>
<sequence>MPTRPSSGRVTTPLKASSLISTPANSRLSSVGASANKRQRQVSGSSVGSVQPSSQVTKNGTKKRRSPLRPVKVPKRTIFKPPSKTSKVPSQLPSSAVSKTTPGAADHEVAKNQRPLPSYDFDQDSDIEIEEIKNKSCRQTTTAEDGNDKDNFSYDPKNLLLNFKCKWCCVTYRIHETLWANLCTHRDGSSQLSKNTKGCKHRAKVIAAGHQLPETVAARVAWEAKENLDSNQKTLNGFVMTGKLNFRVLNQLIVLWQMRQALPWSCIEDPYLRAVFLYANKDAHLYPCWWSADEAKQVYAVLRTKVFDELKTPNSQNDPLEAPGPTLSPADSQTTDSGSNNNTMATTMYDLFNSDCPSAWDAATMHIRCLCHKLALIVNAGLQALSLKIIPPSKTKQLVFGWFPVLGKPKELLEEDENEAAEPEVEVVNEPAETLVPDNANNVSGSEYGNADDEALFIGTDVELLKSADGAAFLTNTEDGELH</sequence>
<reference evidence="1 2" key="3">
    <citation type="journal article" date="2022" name="Microbiol. Spectr.">
        <title>Folding features and dynamics of 3D genome architecture in plant fungal pathogens.</title>
        <authorList>
            <person name="Xia C."/>
        </authorList>
    </citation>
    <scope>NUCLEOTIDE SEQUENCE [LARGE SCALE GENOMIC DNA]</scope>
    <source>
        <strain evidence="1 2">93-210</strain>
    </source>
</reference>
<organism evidence="1 2">
    <name type="scientific">Puccinia striiformis f. sp. tritici</name>
    <dbReference type="NCBI Taxonomy" id="168172"/>
    <lineage>
        <taxon>Eukaryota</taxon>
        <taxon>Fungi</taxon>
        <taxon>Dikarya</taxon>
        <taxon>Basidiomycota</taxon>
        <taxon>Pucciniomycotina</taxon>
        <taxon>Pucciniomycetes</taxon>
        <taxon>Pucciniales</taxon>
        <taxon>Pucciniaceae</taxon>
        <taxon>Puccinia</taxon>
    </lineage>
</organism>
<comment type="caution">
    <text evidence="1">The sequence shown here is derived from an EMBL/GenBank/DDBJ whole genome shotgun (WGS) entry which is preliminary data.</text>
</comment>
<protein>
    <submittedName>
        <fullName evidence="1">Uncharacterized protein</fullName>
    </submittedName>
</protein>
<keyword evidence="2" id="KW-1185">Reference proteome</keyword>
<accession>A0ACC0EA73</accession>
<evidence type="ECO:0000313" key="1">
    <source>
        <dbReference type="EMBL" id="KAI7947484.1"/>
    </source>
</evidence>